<accession>A0A0A9CCX0</accession>
<dbReference type="EMBL" id="GBRH01225592">
    <property type="protein sequence ID" value="JAD72303.1"/>
    <property type="molecule type" value="Transcribed_RNA"/>
</dbReference>
<reference evidence="1" key="1">
    <citation type="submission" date="2014-09" db="EMBL/GenBank/DDBJ databases">
        <authorList>
            <person name="Magalhaes I.L.F."/>
            <person name="Oliveira U."/>
            <person name="Santos F.R."/>
            <person name="Vidigal T.H.D.A."/>
            <person name="Brescovit A.D."/>
            <person name="Santos A.J."/>
        </authorList>
    </citation>
    <scope>NUCLEOTIDE SEQUENCE</scope>
    <source>
        <tissue evidence="1">Shoot tissue taken approximately 20 cm above the soil surface</tissue>
    </source>
</reference>
<name>A0A0A9CCX0_ARUDO</name>
<reference evidence="1" key="2">
    <citation type="journal article" date="2015" name="Data Brief">
        <title>Shoot transcriptome of the giant reed, Arundo donax.</title>
        <authorList>
            <person name="Barrero R.A."/>
            <person name="Guerrero F.D."/>
            <person name="Moolhuijzen P."/>
            <person name="Goolsby J.A."/>
            <person name="Tidwell J."/>
            <person name="Bellgard S.E."/>
            <person name="Bellgard M.I."/>
        </authorList>
    </citation>
    <scope>NUCLEOTIDE SEQUENCE</scope>
    <source>
        <tissue evidence="1">Shoot tissue taken approximately 20 cm above the soil surface</tissue>
    </source>
</reference>
<evidence type="ECO:0000313" key="1">
    <source>
        <dbReference type="EMBL" id="JAD72303.1"/>
    </source>
</evidence>
<sequence length="110" mass="12207">MQASIVQYNHGGGVHHIAHSRCHIALHTGFLSERTFCCCGVLCIKRSKPLKVFMCMRVCLFLKGQIMSMQMGCRGVRGGVKHWECACVGFCPRLYRLLPAPPPLKIGFGS</sequence>
<dbReference type="AlphaFoldDB" id="A0A0A9CCX0"/>
<protein>
    <submittedName>
        <fullName evidence="1">Uncharacterized protein</fullName>
    </submittedName>
</protein>
<proteinExistence type="predicted"/>
<organism evidence="1">
    <name type="scientific">Arundo donax</name>
    <name type="common">Giant reed</name>
    <name type="synonym">Donax arundinaceus</name>
    <dbReference type="NCBI Taxonomy" id="35708"/>
    <lineage>
        <taxon>Eukaryota</taxon>
        <taxon>Viridiplantae</taxon>
        <taxon>Streptophyta</taxon>
        <taxon>Embryophyta</taxon>
        <taxon>Tracheophyta</taxon>
        <taxon>Spermatophyta</taxon>
        <taxon>Magnoliopsida</taxon>
        <taxon>Liliopsida</taxon>
        <taxon>Poales</taxon>
        <taxon>Poaceae</taxon>
        <taxon>PACMAD clade</taxon>
        <taxon>Arundinoideae</taxon>
        <taxon>Arundineae</taxon>
        <taxon>Arundo</taxon>
    </lineage>
</organism>